<protein>
    <recommendedName>
        <fullName evidence="1">Type IV secretion system coupling protein TraD DNA-binding domain-containing protein</fullName>
    </recommendedName>
</protein>
<gene>
    <name evidence="2" type="ORF">CARN4_1192</name>
</gene>
<dbReference type="CDD" id="cd01127">
    <property type="entry name" value="TrwB_TraG_TraD_VirD4"/>
    <property type="match status" value="1"/>
</dbReference>
<reference evidence="2" key="1">
    <citation type="submission" date="2009-10" db="EMBL/GenBank/DDBJ databases">
        <title>Diversity of trophic interactions inside an arsenic-rich microbial ecosystem.</title>
        <authorList>
            <person name="Bertin P.N."/>
            <person name="Heinrich-Salmeron A."/>
            <person name="Pelletier E."/>
            <person name="Goulhen-Chollet F."/>
            <person name="Arsene-Ploetze F."/>
            <person name="Gallien S."/>
            <person name="Calteau A."/>
            <person name="Vallenet D."/>
            <person name="Casiot C."/>
            <person name="Chane-Woon-Ming B."/>
            <person name="Giloteaux L."/>
            <person name="Barakat M."/>
            <person name="Bonnefoy V."/>
            <person name="Bruneel O."/>
            <person name="Chandler M."/>
            <person name="Cleiss J."/>
            <person name="Duran R."/>
            <person name="Elbaz-Poulichet F."/>
            <person name="Fonknechten N."/>
            <person name="Lauga B."/>
            <person name="Mornico D."/>
            <person name="Ortet P."/>
            <person name="Schaeffer C."/>
            <person name="Siguier P."/>
            <person name="Alexander Thil Smith A."/>
            <person name="Van Dorsselaer A."/>
            <person name="Weissenbach J."/>
            <person name="Medigue C."/>
            <person name="Le Paslier D."/>
        </authorList>
    </citation>
    <scope>NUCLEOTIDE SEQUENCE</scope>
</reference>
<dbReference type="PANTHER" id="PTHR30121">
    <property type="entry name" value="UNCHARACTERIZED PROTEIN YJGR-RELATED"/>
    <property type="match status" value="1"/>
</dbReference>
<dbReference type="SUPFAM" id="SSF52540">
    <property type="entry name" value="P-loop containing nucleoside triphosphate hydrolases"/>
    <property type="match status" value="1"/>
</dbReference>
<comment type="caution">
    <text evidence="2">The sequence shown here is derived from an EMBL/GenBank/DDBJ whole genome shotgun (WGS) entry which is preliminary data.</text>
</comment>
<dbReference type="Gene3D" id="3.40.50.300">
    <property type="entry name" value="P-loop containing nucleotide triphosphate hydrolases"/>
    <property type="match status" value="2"/>
</dbReference>
<evidence type="ECO:0000313" key="2">
    <source>
        <dbReference type="EMBL" id="CBI02530.1"/>
    </source>
</evidence>
<sequence length="401" mass="45220">MPPNPDVSYFAVTNGRNPRAFGIKQADRLLHIYAIGKTGAGKTTLLETLALQDMLRGRGVTVIDPHGDLAERLVASVPPWREHDLIYMNAPDISQPYGYNPLRRVRADRIPIAASGLMEAFKKLWSEAWGVRMEHILRNTLYALIEFGDAKLPDILRMLTDKAFQKAVLARVKNDQVQAFWTKEFPKYNPRYAQESIAPIQNKVGAFLADPRLYRMFTAAPVDLHFRHIMDEGKILIVNLAKGRLGEDSGNLLGALLVTTLGLAAFSRADVEEQERRDYHVFIDEFQSFTTLSVANMISELRKFHVGLVLAHQHLYQLEPEVRHAVLGNVGTVVSFRLGPEDAQMIAREFEPVFAPVDLVNLRNHDIYLKLIIDQAPSRPFSATTLRPGSFMHHTNDNCCS</sequence>
<dbReference type="Pfam" id="PF10412">
    <property type="entry name" value="TrwB_AAD_bind"/>
    <property type="match status" value="1"/>
</dbReference>
<feature type="domain" description="Type IV secretion system coupling protein TraD DNA-binding" evidence="1">
    <location>
        <begin position="30"/>
        <end position="337"/>
    </location>
</feature>
<dbReference type="AlphaFoldDB" id="E6Q5Q9"/>
<dbReference type="PANTHER" id="PTHR30121:SF11">
    <property type="entry name" value="AAA+ ATPASE DOMAIN-CONTAINING PROTEIN"/>
    <property type="match status" value="1"/>
</dbReference>
<name>E6Q5Q9_9ZZZZ</name>
<organism evidence="2">
    <name type="scientific">mine drainage metagenome</name>
    <dbReference type="NCBI Taxonomy" id="410659"/>
    <lineage>
        <taxon>unclassified sequences</taxon>
        <taxon>metagenomes</taxon>
        <taxon>ecological metagenomes</taxon>
    </lineage>
</organism>
<accession>E6Q5Q9</accession>
<dbReference type="InterPro" id="IPR019476">
    <property type="entry name" value="T4SS_TraD_DNA-bd"/>
</dbReference>
<proteinExistence type="predicted"/>
<dbReference type="InterPro" id="IPR051162">
    <property type="entry name" value="T4SS_component"/>
</dbReference>
<dbReference type="InterPro" id="IPR027417">
    <property type="entry name" value="P-loop_NTPase"/>
</dbReference>
<dbReference type="EMBL" id="CABO01000038">
    <property type="protein sequence ID" value="CBI02530.1"/>
    <property type="molecule type" value="Genomic_DNA"/>
</dbReference>
<evidence type="ECO:0000259" key="1">
    <source>
        <dbReference type="Pfam" id="PF10412"/>
    </source>
</evidence>